<dbReference type="Proteomes" id="UP001501676">
    <property type="component" value="Unassembled WGS sequence"/>
</dbReference>
<keyword evidence="2" id="KW-1185">Reference proteome</keyword>
<sequence length="105" mass="11492">MISAGLVAGAATAASAVPNNPSGDIDVDVEQDYGFNIKDVKQEQEMTVTSKNEWGDFDSEVKQYGKSPFNVSGNNSFRTETYGQQAQNVGHVFERSPFGNTRVRR</sequence>
<evidence type="ECO:0000313" key="2">
    <source>
        <dbReference type="Proteomes" id="UP001501676"/>
    </source>
</evidence>
<name>A0ABP6T7L3_9ACTN</name>
<dbReference type="EMBL" id="BAAAYN010000044">
    <property type="protein sequence ID" value="GAA3394518.1"/>
    <property type="molecule type" value="Genomic_DNA"/>
</dbReference>
<evidence type="ECO:0000313" key="1">
    <source>
        <dbReference type="EMBL" id="GAA3394518.1"/>
    </source>
</evidence>
<gene>
    <name evidence="1" type="ORF">GCM10020369_64230</name>
</gene>
<comment type="caution">
    <text evidence="1">The sequence shown here is derived from an EMBL/GenBank/DDBJ whole genome shotgun (WGS) entry which is preliminary data.</text>
</comment>
<reference evidence="2" key="1">
    <citation type="journal article" date="2019" name="Int. J. Syst. Evol. Microbiol.">
        <title>The Global Catalogue of Microorganisms (GCM) 10K type strain sequencing project: providing services to taxonomists for standard genome sequencing and annotation.</title>
        <authorList>
            <consortium name="The Broad Institute Genomics Platform"/>
            <consortium name="The Broad Institute Genome Sequencing Center for Infectious Disease"/>
            <person name="Wu L."/>
            <person name="Ma J."/>
        </authorList>
    </citation>
    <scope>NUCLEOTIDE SEQUENCE [LARGE SCALE GENOMIC DNA]</scope>
    <source>
        <strain evidence="2">JCM 9458</strain>
    </source>
</reference>
<dbReference type="RefSeq" id="WP_376980422.1">
    <property type="nucleotide sequence ID" value="NZ_JBHMDE010000005.1"/>
</dbReference>
<organism evidence="1 2">
    <name type="scientific">Cryptosporangium minutisporangium</name>
    <dbReference type="NCBI Taxonomy" id="113569"/>
    <lineage>
        <taxon>Bacteria</taxon>
        <taxon>Bacillati</taxon>
        <taxon>Actinomycetota</taxon>
        <taxon>Actinomycetes</taxon>
        <taxon>Cryptosporangiales</taxon>
        <taxon>Cryptosporangiaceae</taxon>
        <taxon>Cryptosporangium</taxon>
    </lineage>
</organism>
<protein>
    <submittedName>
        <fullName evidence="1">Uncharacterized protein</fullName>
    </submittedName>
</protein>
<proteinExistence type="predicted"/>
<accession>A0ABP6T7L3</accession>